<organism evidence="1 2">
    <name type="scientific">Methylobacterium nonmethylotrophicum</name>
    <dbReference type="NCBI Taxonomy" id="1141884"/>
    <lineage>
        <taxon>Bacteria</taxon>
        <taxon>Pseudomonadati</taxon>
        <taxon>Pseudomonadota</taxon>
        <taxon>Alphaproteobacteria</taxon>
        <taxon>Hyphomicrobiales</taxon>
        <taxon>Methylobacteriaceae</taxon>
        <taxon>Methylobacterium</taxon>
    </lineage>
</organism>
<reference evidence="1 2" key="1">
    <citation type="submission" date="2019-04" db="EMBL/GenBank/DDBJ databases">
        <authorList>
            <person name="Feng G."/>
            <person name="Zhu H."/>
        </authorList>
    </citation>
    <scope>NUCLEOTIDE SEQUENCE [LARGE SCALE GENOMIC DNA]</scope>
    <source>
        <strain evidence="1 2">6HR-1</strain>
    </source>
</reference>
<keyword evidence="2" id="KW-1185">Reference proteome</keyword>
<gene>
    <name evidence="1" type="ORF">EU555_33140</name>
</gene>
<proteinExistence type="predicted"/>
<comment type="caution">
    <text evidence="1">The sequence shown here is derived from an EMBL/GenBank/DDBJ whole genome shotgun (WGS) entry which is preliminary data.</text>
</comment>
<dbReference type="Proteomes" id="UP000297535">
    <property type="component" value="Unassembled WGS sequence"/>
</dbReference>
<name>A0A4Z0NFK2_9HYPH</name>
<sequence length="86" mass="9226">MTAAANSWGPFAPDLDDAERRARLRCLRGLARVLSGPRAAEFCRHLAAAEYDASALPLALAALDRLPSVDRRQIVGTYGAVHRPAA</sequence>
<dbReference type="RefSeq" id="WP_135419592.1">
    <property type="nucleotide sequence ID" value="NZ_SRLB01000049.1"/>
</dbReference>
<dbReference type="AlphaFoldDB" id="A0A4Z0NFK2"/>
<evidence type="ECO:0000313" key="1">
    <source>
        <dbReference type="EMBL" id="TGD93733.1"/>
    </source>
</evidence>
<evidence type="ECO:0000313" key="2">
    <source>
        <dbReference type="Proteomes" id="UP000297535"/>
    </source>
</evidence>
<protein>
    <submittedName>
        <fullName evidence="1">Uncharacterized protein</fullName>
    </submittedName>
</protein>
<accession>A0A4Z0NFK2</accession>
<dbReference type="EMBL" id="SRLB01000049">
    <property type="protein sequence ID" value="TGD93733.1"/>
    <property type="molecule type" value="Genomic_DNA"/>
</dbReference>